<dbReference type="PROSITE" id="PS50222">
    <property type="entry name" value="EF_HAND_2"/>
    <property type="match status" value="3"/>
</dbReference>
<dbReference type="RefSeq" id="XP_020109084.1">
    <property type="nucleotide sequence ID" value="XM_020253495.1"/>
</dbReference>
<dbReference type="Gramene" id="Aco009460.1.mrna1">
    <property type="protein sequence ID" value="Aco009460.1.mrna1.cds1"/>
    <property type="gene ID" value="Aco009460.1.path1"/>
</dbReference>
<dbReference type="Gene3D" id="1.10.238.10">
    <property type="entry name" value="EF-hand"/>
    <property type="match status" value="2"/>
</dbReference>
<evidence type="ECO:0000259" key="5">
    <source>
        <dbReference type="PROSITE" id="PS50222"/>
    </source>
</evidence>
<dbReference type="Proteomes" id="UP000515123">
    <property type="component" value="Linkage group 19"/>
</dbReference>
<dbReference type="STRING" id="4615.A0A199UKP2"/>
<dbReference type="Proteomes" id="UP000092600">
    <property type="component" value="Unassembled WGS sequence"/>
</dbReference>
<dbReference type="CDD" id="cd00051">
    <property type="entry name" value="EFh"/>
    <property type="match status" value="2"/>
</dbReference>
<evidence type="ECO:0000313" key="8">
    <source>
        <dbReference type="Proteomes" id="UP000092600"/>
    </source>
</evidence>
<accession>A0A199UKP2</accession>
<dbReference type="InterPro" id="IPR011992">
    <property type="entry name" value="EF-hand-dom_pair"/>
</dbReference>
<evidence type="ECO:0000313" key="9">
    <source>
        <dbReference type="Proteomes" id="UP000515123"/>
    </source>
</evidence>
<evidence type="ECO:0000256" key="3">
    <source>
        <dbReference type="ARBA" id="ARBA00022837"/>
    </source>
</evidence>
<dbReference type="InterPro" id="IPR002048">
    <property type="entry name" value="EF_hand_dom"/>
</dbReference>
<feature type="region of interest" description="Disordered" evidence="4">
    <location>
        <begin position="50"/>
        <end position="100"/>
    </location>
</feature>
<feature type="domain" description="EF-hand" evidence="5">
    <location>
        <begin position="136"/>
        <end position="171"/>
    </location>
</feature>
<feature type="domain" description="EF-hand" evidence="5">
    <location>
        <begin position="218"/>
        <end position="249"/>
    </location>
</feature>
<protein>
    <submittedName>
        <fullName evidence="10 11">Calcium-binding protein CML19</fullName>
    </submittedName>
    <submittedName>
        <fullName evidence="6">Putative calcium-binding protein</fullName>
    </submittedName>
</protein>
<evidence type="ECO:0000313" key="10">
    <source>
        <dbReference type="RefSeq" id="XP_020109084.1"/>
    </source>
</evidence>
<dbReference type="Pfam" id="PF13499">
    <property type="entry name" value="EF-hand_7"/>
    <property type="match status" value="2"/>
</dbReference>
<dbReference type="SUPFAM" id="SSF47473">
    <property type="entry name" value="EF-hand"/>
    <property type="match status" value="1"/>
</dbReference>
<dbReference type="SMART" id="SM00054">
    <property type="entry name" value="EFh"/>
    <property type="match status" value="4"/>
</dbReference>
<organism evidence="6 8">
    <name type="scientific">Ananas comosus</name>
    <name type="common">Pineapple</name>
    <name type="synonym">Ananas ananas</name>
    <dbReference type="NCBI Taxonomy" id="4615"/>
    <lineage>
        <taxon>Eukaryota</taxon>
        <taxon>Viridiplantae</taxon>
        <taxon>Streptophyta</taxon>
        <taxon>Embryophyta</taxon>
        <taxon>Tracheophyta</taxon>
        <taxon>Spermatophyta</taxon>
        <taxon>Magnoliopsida</taxon>
        <taxon>Liliopsida</taxon>
        <taxon>Poales</taxon>
        <taxon>Bromeliaceae</taxon>
        <taxon>Bromelioideae</taxon>
        <taxon>Ananas</taxon>
    </lineage>
</organism>
<keyword evidence="9" id="KW-1185">Reference proteome</keyword>
<dbReference type="FunFam" id="1.10.238.10:FF:000003">
    <property type="entry name" value="Calmodulin A"/>
    <property type="match status" value="1"/>
</dbReference>
<reference evidence="6 8" key="1">
    <citation type="journal article" date="2016" name="DNA Res.">
        <title>The draft genome of MD-2 pineapple using hybrid error correction of long reads.</title>
        <authorList>
            <person name="Redwan R.M."/>
            <person name="Saidin A."/>
            <person name="Kumar S.V."/>
        </authorList>
    </citation>
    <scope>NUCLEOTIDE SEQUENCE [LARGE SCALE GENOMIC DNA]</scope>
    <source>
        <strain evidence="8">cv. MD2</strain>
        <tissue evidence="6">Leaf</tissue>
    </source>
</reference>
<sequence>MLAVINNGAAPAAASLAAAVQPADVVSGRNSSSSSASLSTSSSLISKLRVALSPKSKRPADGDIRQQQQQPLARVLSCGSTESRSSSGASSGGGSRRSRNTEVMERVFRYFDENGDGKISPAELQSCMRRSLGEELSAEAAAAVVASSDSDGDGLLGFEDFLRLLAEDEKAAGISAATEEEEESCSLREAFRVYEMEGQGCITPKSLKRALRRLGDPRTTRECAAMIRGFDLNGDGVICFDEFRAMMMI</sequence>
<evidence type="ECO:0000313" key="6">
    <source>
        <dbReference type="EMBL" id="OAY65276.1"/>
    </source>
</evidence>
<dbReference type="GeneID" id="109724617"/>
<name>A0A199UKP2_ANACO</name>
<dbReference type="GeneID" id="109724961"/>
<dbReference type="EMBL" id="LSRQ01002903">
    <property type="protein sequence ID" value="OAY72966.1"/>
    <property type="molecule type" value="Genomic_DNA"/>
</dbReference>
<evidence type="ECO:0000256" key="1">
    <source>
        <dbReference type="ARBA" id="ARBA00022723"/>
    </source>
</evidence>
<dbReference type="EMBL" id="LSRQ01007065">
    <property type="protein sequence ID" value="OAY65276.1"/>
    <property type="molecule type" value="Genomic_DNA"/>
</dbReference>
<keyword evidence="2" id="KW-0677">Repeat</keyword>
<evidence type="ECO:0000313" key="11">
    <source>
        <dbReference type="RefSeq" id="XP_020109554.1"/>
    </source>
</evidence>
<dbReference type="InterPro" id="IPR018247">
    <property type="entry name" value="EF_Hand_1_Ca_BS"/>
</dbReference>
<dbReference type="Gramene" id="Aco015708.1.mrna1">
    <property type="protein sequence ID" value="Aco015708.1.mrna1.cds1"/>
    <property type="gene ID" value="Aco015708.1.path1"/>
</dbReference>
<proteinExistence type="predicted"/>
<evidence type="ECO:0000256" key="2">
    <source>
        <dbReference type="ARBA" id="ARBA00022737"/>
    </source>
</evidence>
<reference evidence="10 11" key="2">
    <citation type="submission" date="2025-04" db="UniProtKB">
        <authorList>
            <consortium name="RefSeq"/>
        </authorList>
    </citation>
    <scope>IDENTIFICATION</scope>
    <source>
        <tissue evidence="10 11">Leaf</tissue>
    </source>
</reference>
<feature type="compositionally biased region" description="Low complexity" evidence="4">
    <location>
        <begin position="77"/>
        <end position="89"/>
    </location>
</feature>
<evidence type="ECO:0000256" key="4">
    <source>
        <dbReference type="SAM" id="MobiDB-lite"/>
    </source>
</evidence>
<dbReference type="AlphaFoldDB" id="A0A199UKP2"/>
<dbReference type="GO" id="GO:0005509">
    <property type="term" value="F:calcium ion binding"/>
    <property type="evidence" value="ECO:0007669"/>
    <property type="project" value="InterPro"/>
</dbReference>
<keyword evidence="1" id="KW-0479">Metal-binding</keyword>
<dbReference type="PANTHER" id="PTHR10891">
    <property type="entry name" value="EF-HAND CALCIUM-BINDING DOMAIN CONTAINING PROTEIN"/>
    <property type="match status" value="1"/>
</dbReference>
<evidence type="ECO:0000313" key="7">
    <source>
        <dbReference type="EMBL" id="OAY72966.1"/>
    </source>
</evidence>
<keyword evidence="3" id="KW-0106">Calcium</keyword>
<dbReference type="OrthoDB" id="26525at2759"/>
<dbReference type="PROSITE" id="PS00018">
    <property type="entry name" value="EF_HAND_1"/>
    <property type="match status" value="3"/>
</dbReference>
<dbReference type="InterPro" id="IPR039647">
    <property type="entry name" value="EF_hand_pair_protein_CML-like"/>
</dbReference>
<gene>
    <name evidence="10" type="primary">LOC109724617</name>
    <name evidence="11" type="synonym">LOC109724961</name>
    <name evidence="6" type="ORF">ACMD2_14092</name>
    <name evidence="7" type="ORF">ACMD2_23059</name>
</gene>
<feature type="domain" description="EF-hand" evidence="5">
    <location>
        <begin position="99"/>
        <end position="134"/>
    </location>
</feature>
<dbReference type="RefSeq" id="XP_020109554.1">
    <property type="nucleotide sequence ID" value="XM_020253965.1"/>
</dbReference>